<feature type="domain" description="LysM" evidence="1">
    <location>
        <begin position="11"/>
        <end position="55"/>
    </location>
</feature>
<dbReference type="InterPro" id="IPR036779">
    <property type="entry name" value="LysM_dom_sf"/>
</dbReference>
<accession>K0AYG8</accession>
<proteinExistence type="predicted"/>
<dbReference type="RefSeq" id="WP_014966558.1">
    <property type="nucleotide sequence ID" value="NC_018664.1"/>
</dbReference>
<gene>
    <name evidence="2" type="primary">lysM</name>
    <name evidence="2" type="ordered locus">Curi_c03460</name>
</gene>
<dbReference type="EMBL" id="CP003326">
    <property type="protein sequence ID" value="AFS77421.1"/>
    <property type="molecule type" value="Genomic_DNA"/>
</dbReference>
<dbReference type="SMART" id="SM00257">
    <property type="entry name" value="LysM"/>
    <property type="match status" value="4"/>
</dbReference>
<feature type="domain" description="LysM" evidence="1">
    <location>
        <begin position="181"/>
        <end position="225"/>
    </location>
</feature>
<reference evidence="2 3" key="1">
    <citation type="journal article" date="2012" name="PLoS ONE">
        <title>The purine-utilizing bacterium Clostridium acidurici 9a: a genome-guided metabolic reconsideration.</title>
        <authorList>
            <person name="Hartwich K."/>
            <person name="Poehlein A."/>
            <person name="Daniel R."/>
        </authorList>
    </citation>
    <scope>NUCLEOTIDE SEQUENCE [LARGE SCALE GENOMIC DNA]</scope>
    <source>
        <strain evidence="3">ATCC 7906 / DSM 604 / BCRC 14475 / CIP 104303 / KCTC 5404 / NCIMB 10678 / 9a</strain>
    </source>
</reference>
<dbReference type="CDD" id="cd00118">
    <property type="entry name" value="LysM"/>
    <property type="match status" value="4"/>
</dbReference>
<dbReference type="PROSITE" id="PS51782">
    <property type="entry name" value="LYSM"/>
    <property type="match status" value="4"/>
</dbReference>
<protein>
    <submittedName>
        <fullName evidence="2">Peptidoglycan-binding LysM</fullName>
        <ecNumber evidence="2">3.2.1.-</ecNumber>
    </submittedName>
</protein>
<dbReference type="SUPFAM" id="SSF54106">
    <property type="entry name" value="LysM domain"/>
    <property type="match status" value="4"/>
</dbReference>
<dbReference type="Pfam" id="PF01476">
    <property type="entry name" value="LysM"/>
    <property type="match status" value="4"/>
</dbReference>
<dbReference type="HOGENOM" id="CLU_104062_0_0_9"/>
<dbReference type="Gene3D" id="3.10.350.10">
    <property type="entry name" value="LysM domain"/>
    <property type="match status" value="4"/>
</dbReference>
<dbReference type="eggNOG" id="COG1388">
    <property type="taxonomic scope" value="Bacteria"/>
</dbReference>
<dbReference type="OrthoDB" id="9811296at2"/>
<keyword evidence="3" id="KW-1185">Reference proteome</keyword>
<dbReference type="STRING" id="1128398.Curi_c03460"/>
<evidence type="ECO:0000313" key="3">
    <source>
        <dbReference type="Proteomes" id="UP000006094"/>
    </source>
</evidence>
<dbReference type="EC" id="3.2.1.-" evidence="2"/>
<evidence type="ECO:0000259" key="1">
    <source>
        <dbReference type="PROSITE" id="PS51782"/>
    </source>
</evidence>
<keyword evidence="2" id="KW-0378">Hydrolase</keyword>
<dbReference type="GO" id="GO:0008932">
    <property type="term" value="F:lytic endotransglycosylase activity"/>
    <property type="evidence" value="ECO:0007669"/>
    <property type="project" value="TreeGrafter"/>
</dbReference>
<dbReference type="AlphaFoldDB" id="K0AYG8"/>
<feature type="domain" description="LysM" evidence="1">
    <location>
        <begin position="123"/>
        <end position="167"/>
    </location>
</feature>
<organism evidence="2 3">
    <name type="scientific">Gottschalkia acidurici (strain ATCC 7906 / DSM 604 / BCRC 14475 / CIP 104303 / KCTC 5404 / NCIMB 10678 / 9a)</name>
    <name type="common">Clostridium acidurici</name>
    <dbReference type="NCBI Taxonomy" id="1128398"/>
    <lineage>
        <taxon>Bacteria</taxon>
        <taxon>Bacillati</taxon>
        <taxon>Bacillota</taxon>
        <taxon>Tissierellia</taxon>
        <taxon>Tissierellales</taxon>
        <taxon>Gottschalkiaceae</taxon>
        <taxon>Gottschalkia</taxon>
    </lineage>
</organism>
<sequence>MLNIRCPEGTRKYRVRPGDTLSKIAMDFNISVPILLILNPTINPYNLSVGQEICVPLGGESTCPNGFFHTVRRGDDFYRIAQQYGLTVRELREANPFVDPYALHVGQRICIPRRERRCPAGSREYEVRRGDTLHKIAINFNVSYNSLVQANPGVNFNNLRVGQKLCIPPSRPSTVCPRGTTSYIIRANENLTSIAEKFTVSVSDLLRANPHLSPSEFVQGRHICIPRATNV</sequence>
<feature type="domain" description="LysM" evidence="1">
    <location>
        <begin position="67"/>
        <end position="111"/>
    </location>
</feature>
<dbReference type="InterPro" id="IPR018392">
    <property type="entry name" value="LysM"/>
</dbReference>
<dbReference type="Proteomes" id="UP000006094">
    <property type="component" value="Chromosome"/>
</dbReference>
<keyword evidence="2" id="KW-0326">Glycosidase</keyword>
<name>K0AYG8_GOTA9</name>
<dbReference type="PANTHER" id="PTHR33734">
    <property type="entry name" value="LYSM DOMAIN-CONTAINING GPI-ANCHORED PROTEIN 2"/>
    <property type="match status" value="1"/>
</dbReference>
<dbReference type="KEGG" id="cad:Curi_c03460"/>
<dbReference type="PANTHER" id="PTHR33734:SF22">
    <property type="entry name" value="MEMBRANE-BOUND LYTIC MUREIN TRANSGLYCOSYLASE D"/>
    <property type="match status" value="1"/>
</dbReference>
<dbReference type="GO" id="GO:0016798">
    <property type="term" value="F:hydrolase activity, acting on glycosyl bonds"/>
    <property type="evidence" value="ECO:0007669"/>
    <property type="project" value="UniProtKB-KW"/>
</dbReference>
<evidence type="ECO:0000313" key="2">
    <source>
        <dbReference type="EMBL" id="AFS77421.1"/>
    </source>
</evidence>